<evidence type="ECO:0000313" key="1">
    <source>
        <dbReference type="EMBL" id="QDV22413.1"/>
    </source>
</evidence>
<proteinExistence type="predicted"/>
<reference evidence="1 2" key="1">
    <citation type="submission" date="2019-02" db="EMBL/GenBank/DDBJ databases">
        <title>Deep-cultivation of Planctomycetes and their phenomic and genomic characterization uncovers novel biology.</title>
        <authorList>
            <person name="Wiegand S."/>
            <person name="Jogler M."/>
            <person name="Boedeker C."/>
            <person name="Pinto D."/>
            <person name="Vollmers J."/>
            <person name="Rivas-Marin E."/>
            <person name="Kohn T."/>
            <person name="Peeters S.H."/>
            <person name="Heuer A."/>
            <person name="Rast P."/>
            <person name="Oberbeckmann S."/>
            <person name="Bunk B."/>
            <person name="Jeske O."/>
            <person name="Meyerdierks A."/>
            <person name="Storesund J.E."/>
            <person name="Kallscheuer N."/>
            <person name="Luecker S."/>
            <person name="Lage O.M."/>
            <person name="Pohl T."/>
            <person name="Merkel B.J."/>
            <person name="Hornburger P."/>
            <person name="Mueller R.-W."/>
            <person name="Bruemmer F."/>
            <person name="Labrenz M."/>
            <person name="Spormann A.M."/>
            <person name="Op den Camp H."/>
            <person name="Overmann J."/>
            <person name="Amann R."/>
            <person name="Jetten M.S.M."/>
            <person name="Mascher T."/>
            <person name="Medema M.H."/>
            <person name="Devos D.P."/>
            <person name="Kaster A.-K."/>
            <person name="Ovreas L."/>
            <person name="Rohde M."/>
            <person name="Galperin M.Y."/>
            <person name="Jogler C."/>
        </authorList>
    </citation>
    <scope>NUCLEOTIDE SEQUENCE [LARGE SCALE GENOMIC DNA]</scope>
    <source>
        <strain evidence="1 2">Q31a</strain>
    </source>
</reference>
<name>A0A518G1F3_9BACT</name>
<organism evidence="1 2">
    <name type="scientific">Aureliella helgolandensis</name>
    <dbReference type="NCBI Taxonomy" id="2527968"/>
    <lineage>
        <taxon>Bacteria</taxon>
        <taxon>Pseudomonadati</taxon>
        <taxon>Planctomycetota</taxon>
        <taxon>Planctomycetia</taxon>
        <taxon>Pirellulales</taxon>
        <taxon>Pirellulaceae</taxon>
        <taxon>Aureliella</taxon>
    </lineage>
</organism>
<dbReference type="AlphaFoldDB" id="A0A518G1F3"/>
<dbReference type="EMBL" id="CP036298">
    <property type="protein sequence ID" value="QDV22413.1"/>
    <property type="molecule type" value="Genomic_DNA"/>
</dbReference>
<protein>
    <submittedName>
        <fullName evidence="1">Uncharacterized protein</fullName>
    </submittedName>
</protein>
<dbReference type="Proteomes" id="UP000318017">
    <property type="component" value="Chromosome"/>
</dbReference>
<keyword evidence="2" id="KW-1185">Reference proteome</keyword>
<accession>A0A518G1F3</accession>
<dbReference type="KEGG" id="ahel:Q31a_06980"/>
<evidence type="ECO:0000313" key="2">
    <source>
        <dbReference type="Proteomes" id="UP000318017"/>
    </source>
</evidence>
<sequence length="94" mass="10624">MLGHGRQAAIQTAAHPANEPLNYALFAQRLPPKTAVAYDKLMETPRQWRQKRDATPRTLVQTNPICLHVQVVFRGGTTTSRQMGHPQDPVHQFQ</sequence>
<gene>
    <name evidence="1" type="ORF">Q31a_06980</name>
</gene>